<dbReference type="EMBL" id="JAOQIO010000094">
    <property type="protein sequence ID" value="MCU6795161.1"/>
    <property type="molecule type" value="Genomic_DNA"/>
</dbReference>
<proteinExistence type="predicted"/>
<dbReference type="RefSeq" id="WP_262686211.1">
    <property type="nucleotide sequence ID" value="NZ_JAOQIO010000094.1"/>
</dbReference>
<evidence type="ECO:0008006" key="3">
    <source>
        <dbReference type="Google" id="ProtNLM"/>
    </source>
</evidence>
<sequence>MEATVNHCHWDGYPMTLRPKHIEQIMKMSQKKTYEFLGNAPFHVAKAGRELYISKLVFRDWLEGTQLNFIQKEGNGA</sequence>
<reference evidence="1 2" key="1">
    <citation type="submission" date="2022-09" db="EMBL/GenBank/DDBJ databases">
        <authorList>
            <person name="Han X.L."/>
            <person name="Wang Q."/>
            <person name="Lu T."/>
        </authorList>
    </citation>
    <scope>NUCLEOTIDE SEQUENCE [LARGE SCALE GENOMIC DNA]</scope>
    <source>
        <strain evidence="1 2">WQ 127069</strain>
    </source>
</reference>
<organism evidence="1 2">
    <name type="scientific">Paenibacillus baimaensis</name>
    <dbReference type="NCBI Taxonomy" id="2982185"/>
    <lineage>
        <taxon>Bacteria</taxon>
        <taxon>Bacillati</taxon>
        <taxon>Bacillota</taxon>
        <taxon>Bacilli</taxon>
        <taxon>Bacillales</taxon>
        <taxon>Paenibacillaceae</taxon>
        <taxon>Paenibacillus</taxon>
    </lineage>
</organism>
<evidence type="ECO:0000313" key="2">
    <source>
        <dbReference type="Proteomes" id="UP001652445"/>
    </source>
</evidence>
<dbReference type="Proteomes" id="UP001652445">
    <property type="component" value="Unassembled WGS sequence"/>
</dbReference>
<gene>
    <name evidence="1" type="ORF">OB236_23930</name>
</gene>
<evidence type="ECO:0000313" key="1">
    <source>
        <dbReference type="EMBL" id="MCU6795161.1"/>
    </source>
</evidence>
<accession>A0ABT2UMB5</accession>
<protein>
    <recommendedName>
        <fullName evidence="3">DNA-binding protein</fullName>
    </recommendedName>
</protein>
<keyword evidence="2" id="KW-1185">Reference proteome</keyword>
<name>A0ABT2UMB5_9BACL</name>
<comment type="caution">
    <text evidence="1">The sequence shown here is derived from an EMBL/GenBank/DDBJ whole genome shotgun (WGS) entry which is preliminary data.</text>
</comment>